<comment type="function">
    <text evidence="1">Broad specificity carboxypetidase that releases amino acids sequentially from the C-terminus, including neutral, aromatic, polar and basic residues.</text>
</comment>
<reference evidence="4" key="2">
    <citation type="journal article" date="2021" name="PeerJ">
        <title>Extensive microbial diversity within the chicken gut microbiome revealed by metagenomics and culture.</title>
        <authorList>
            <person name="Gilroy R."/>
            <person name="Ravi A."/>
            <person name="Getino M."/>
            <person name="Pursley I."/>
            <person name="Horton D.L."/>
            <person name="Alikhan N.F."/>
            <person name="Baker D."/>
            <person name="Gharbi K."/>
            <person name="Hall N."/>
            <person name="Watson M."/>
            <person name="Adriaenssens E.M."/>
            <person name="Foster-Nyarko E."/>
            <person name="Jarju S."/>
            <person name="Secka A."/>
            <person name="Antonio M."/>
            <person name="Oren A."/>
            <person name="Chaudhuri R.R."/>
            <person name="La Ragione R."/>
            <person name="Hildebrand F."/>
            <person name="Pallen M.J."/>
        </authorList>
    </citation>
    <scope>NUCLEOTIDE SEQUENCE</scope>
    <source>
        <strain evidence="4">17113</strain>
    </source>
</reference>
<keyword evidence="1" id="KW-0121">Carboxypeptidase</keyword>
<dbReference type="PRINTS" id="PR00998">
    <property type="entry name" value="CRBOXYPTASET"/>
</dbReference>
<dbReference type="EC" id="3.4.17.19" evidence="1"/>
<dbReference type="Proteomes" id="UP000823634">
    <property type="component" value="Unassembled WGS sequence"/>
</dbReference>
<dbReference type="PROSITE" id="PS52034">
    <property type="entry name" value="PEPTIDASE_M32"/>
    <property type="match status" value="1"/>
</dbReference>
<evidence type="ECO:0000256" key="2">
    <source>
        <dbReference type="PIRSR" id="PIRSR006615-1"/>
    </source>
</evidence>
<evidence type="ECO:0000256" key="1">
    <source>
        <dbReference type="PIRNR" id="PIRNR006615"/>
    </source>
</evidence>
<name>A0A9D9DI77_9FIRM</name>
<evidence type="ECO:0000256" key="3">
    <source>
        <dbReference type="PIRSR" id="PIRSR006615-2"/>
    </source>
</evidence>
<keyword evidence="1" id="KW-0378">Hydrolase</keyword>
<feature type="active site" description="Proton donor/acceptor" evidence="3">
    <location>
        <position position="263"/>
    </location>
</feature>
<gene>
    <name evidence="4" type="ORF">IAC61_04980</name>
</gene>
<comment type="catalytic activity">
    <reaction evidence="1">
        <text>Release of a C-terminal amino acid with broad specificity, except for -Pro.</text>
        <dbReference type="EC" id="3.4.17.19"/>
    </reaction>
</comment>
<organism evidence="4 5">
    <name type="scientific">Candidatus Alloenteromonas pullistercoris</name>
    <dbReference type="NCBI Taxonomy" id="2840785"/>
    <lineage>
        <taxon>Bacteria</taxon>
        <taxon>Bacillati</taxon>
        <taxon>Bacillota</taxon>
        <taxon>Bacillota incertae sedis</taxon>
        <taxon>Candidatus Alloenteromonas</taxon>
    </lineage>
</organism>
<dbReference type="GO" id="GO:0046872">
    <property type="term" value="F:metal ion binding"/>
    <property type="evidence" value="ECO:0007669"/>
    <property type="project" value="UniProtKB-KW"/>
</dbReference>
<evidence type="ECO:0000313" key="5">
    <source>
        <dbReference type="Proteomes" id="UP000823634"/>
    </source>
</evidence>
<sequence>MGTKPIEGLTPYLQRLRSLRRLISIVNFDLETIAPEKGKATEADLLGFLQSEQSAVFSSSDFRCLLEEALSEDPKGPLGARLRLLKEEADYCEICPKQERESINKAYLATMVQWPKSFASGDWDSYLPYLKETIEACRKECSYRRKGEKTLYEVALRKSDRGLTEEALDAIFGELSLFLKRKLREVELTPMTLQYIPMPCLNEDEQRRLADKAYSFIGIKRETTGIAVSTHPFSDHISRFDSRATNRFDESDWRSSLYTAFHEGGHCLHFLLWPESYYLNYAENIASMAKCETHSRFFENFIGRDKRVIPHIKKWIEQIKGEKLICSTSDLYAYINRVAPTLIRTEADELTYSLHIVIRYQIEKELINGTLPVEKARDRWNDLYASYLGIRPKNDKEGILQDVHWADGSFGYFPSYALGNIYGALIYEALRKKVDVDKALRQGDCQPILDWLAKFDIPYDYLDADDWIRQITGKGISAKPFIDYLDRKYPLEKLEETLQD</sequence>
<dbReference type="PANTHER" id="PTHR34217">
    <property type="entry name" value="METAL-DEPENDENT CARBOXYPEPTIDASE"/>
    <property type="match status" value="1"/>
</dbReference>
<dbReference type="Pfam" id="PF02074">
    <property type="entry name" value="Peptidase_M32"/>
    <property type="match status" value="1"/>
</dbReference>
<comment type="similarity">
    <text evidence="1">Belongs to the peptidase M32 family.</text>
</comment>
<feature type="binding site" evidence="2">
    <location>
        <position position="292"/>
    </location>
    <ligand>
        <name>Zn(2+)</name>
        <dbReference type="ChEBI" id="CHEBI:29105"/>
        <note>catalytic</note>
    </ligand>
</feature>
<feature type="binding site" evidence="2">
    <location>
        <position position="262"/>
    </location>
    <ligand>
        <name>Zn(2+)</name>
        <dbReference type="ChEBI" id="CHEBI:29105"/>
        <note>catalytic</note>
    </ligand>
</feature>
<keyword evidence="1" id="KW-0645">Protease</keyword>
<keyword evidence="1" id="KW-0482">Metalloprotease</keyword>
<proteinExistence type="inferred from homology"/>
<dbReference type="PANTHER" id="PTHR34217:SF1">
    <property type="entry name" value="CARBOXYPEPTIDASE 1"/>
    <property type="match status" value="1"/>
</dbReference>
<comment type="cofactor">
    <cofactor evidence="2">
        <name>Zn(2+)</name>
        <dbReference type="ChEBI" id="CHEBI:29105"/>
    </cofactor>
    <text evidence="2">Binds 1 zinc ion per subunit.</text>
</comment>
<dbReference type="AlphaFoldDB" id="A0A9D9DI77"/>
<dbReference type="InterPro" id="IPR001333">
    <property type="entry name" value="Peptidase_M32_Taq"/>
</dbReference>
<dbReference type="GO" id="GO:0004181">
    <property type="term" value="F:metallocarboxypeptidase activity"/>
    <property type="evidence" value="ECO:0007669"/>
    <property type="project" value="UniProtKB-UniRule"/>
</dbReference>
<dbReference type="Gene3D" id="1.10.1370.30">
    <property type="match status" value="1"/>
</dbReference>
<evidence type="ECO:0000313" key="4">
    <source>
        <dbReference type="EMBL" id="MBO8426655.1"/>
    </source>
</evidence>
<dbReference type="GO" id="GO:0006508">
    <property type="term" value="P:proteolysis"/>
    <property type="evidence" value="ECO:0007669"/>
    <property type="project" value="UniProtKB-UniRule"/>
</dbReference>
<dbReference type="PIRSF" id="PIRSF006615">
    <property type="entry name" value="Zn_crbxpep_Taq"/>
    <property type="match status" value="1"/>
</dbReference>
<reference evidence="4" key="1">
    <citation type="submission" date="2020-10" db="EMBL/GenBank/DDBJ databases">
        <authorList>
            <person name="Gilroy R."/>
        </authorList>
    </citation>
    <scope>NUCLEOTIDE SEQUENCE</scope>
    <source>
        <strain evidence="4">17113</strain>
    </source>
</reference>
<dbReference type="EMBL" id="JADINA010000032">
    <property type="protein sequence ID" value="MBO8426655.1"/>
    <property type="molecule type" value="Genomic_DNA"/>
</dbReference>
<accession>A0A9D9DI77</accession>
<comment type="caution">
    <text evidence="4">The sequence shown here is derived from an EMBL/GenBank/DDBJ whole genome shotgun (WGS) entry which is preliminary data.</text>
</comment>
<feature type="binding site" evidence="2">
    <location>
        <position position="266"/>
    </location>
    <ligand>
        <name>Zn(2+)</name>
        <dbReference type="ChEBI" id="CHEBI:29105"/>
        <note>catalytic</note>
    </ligand>
</feature>
<protein>
    <recommendedName>
        <fullName evidence="1">Metal-dependent carboxypeptidase</fullName>
        <ecNumber evidence="1">3.4.17.19</ecNumber>
    </recommendedName>
</protein>
<dbReference type="SUPFAM" id="SSF55486">
    <property type="entry name" value="Metalloproteases ('zincins'), catalytic domain"/>
    <property type="match status" value="1"/>
</dbReference>
<keyword evidence="1 2" id="KW-0479">Metal-binding</keyword>
<keyword evidence="2" id="KW-0862">Zinc</keyword>